<dbReference type="InterPro" id="IPR013763">
    <property type="entry name" value="Cyclin-like_dom"/>
</dbReference>
<keyword evidence="1 2" id="KW-0195">Cyclin</keyword>
<dbReference type="PANTHER" id="PTHR10177">
    <property type="entry name" value="CYCLINS"/>
    <property type="match status" value="1"/>
</dbReference>
<dbReference type="AlphaFoldDB" id="A0A409YG58"/>
<dbReference type="OrthoDB" id="5590282at2759"/>
<dbReference type="Pfam" id="PF00134">
    <property type="entry name" value="Cyclin_N"/>
    <property type="match status" value="2"/>
</dbReference>
<feature type="domain" description="Cyclin-like" evidence="5">
    <location>
        <begin position="228"/>
        <end position="317"/>
    </location>
</feature>
<feature type="domain" description="Cyclin-like" evidence="5">
    <location>
        <begin position="843"/>
        <end position="924"/>
    </location>
</feature>
<feature type="compositionally biased region" description="Polar residues" evidence="4">
    <location>
        <begin position="628"/>
        <end position="637"/>
    </location>
</feature>
<evidence type="ECO:0008006" key="9">
    <source>
        <dbReference type="Google" id="ProtNLM"/>
    </source>
</evidence>
<feature type="domain" description="Cyclin C-terminal" evidence="6">
    <location>
        <begin position="839"/>
        <end position="952"/>
    </location>
</feature>
<dbReference type="InterPro" id="IPR039361">
    <property type="entry name" value="Cyclin"/>
</dbReference>
<dbReference type="InterPro" id="IPR004367">
    <property type="entry name" value="Cyclin_C-dom"/>
</dbReference>
<dbReference type="InterPro" id="IPR006671">
    <property type="entry name" value="Cyclin_N"/>
</dbReference>
<sequence>MDVDMAPDEGDIKMDGSLKNSTASASMLDAHSKQNQSLDRFVQLSFGDPLRPLYVTLEVACVDRADKSDSQLPNSNVSSTTAPFQQPLPISHGNDADISSSAPLKRKPDPGPNQDTARPIKSSLQMNEIQLETLKPAKKKRCKENLNCNEVVEQGKGNNTVRMLDQHTGDQGSLVWNDLELDDSDDPTLVTEYSTEIFAYLKDAEMPDPEYINYHDAMTWESRGALIDLVIQLHHRVRGLPETLFLCVNIIDRFLTRRMDILGDRLTLLAVSAYTVATKYEDRDTSPSMADLSTLEPWPDGKMSPKMLFTAEIALLKSLGWDISAPGPLTWLRRGSIADDCEIQARTVAKYLMEVALVDHRMLKFTPSLVAAAALWLGRLKMGRMNWTADLEHHTTYAEKEHLLPAQIILEQTADLEHHTTYAEKEHLLPAQIILEQVLTFPRRSGSAYKAYSKKQYFRVHEIIAPGIFKLIAPHTFPQNQQCVVRAYFTLPHGSYTLSGREEELKAINARISTLDQEIQCLKRQMDELMRYRDSMTSAPIFDGCPKPTQPLDRFVQLSLGDALRPIYLTLEVAYLDKAEPKPPNFIFSSDSAPPQQLIPIGNGNNADTSSSVPLKRKRESDMDLATPITSSSQVSEIKQEALKRERKKQRKDIPNCNEVVEQMQLEGNDTVQMLEPDTDDLRMDSSAWNDLELEESGDLTMVTEYSSEIIEYLKNAEKEMMPDPAYIDQQGELTWDSRAVLMNQITQLHHKVHGIPETIFLCVNIIDRYLTRRAGVWESRLSLLALTAYVIAAKYEQGYAPPLTVLSTLVPDGSVCPKKLFIAEVALLESLDWNISAPEPLTWLRRGSKADDYDIHSRTVAKYLMEVALVDHRMLQFTPSLVAAAAMWLGRLKMGRMNWTADLEHYTTYAENELLLPAQIILEQVLTFPCRSGSAYKAYSKKRWTADLEHYTTYAENELLLPAQIILEQVLTFPRRSGSAYKAYSKKQYFRASKCFTTWAEQRWKQNSEIDLERDLQALKDGKLKAENASIPPPESAME</sequence>
<dbReference type="SUPFAM" id="SSF47954">
    <property type="entry name" value="Cyclin-like"/>
    <property type="match status" value="4"/>
</dbReference>
<evidence type="ECO:0000256" key="4">
    <source>
        <dbReference type="SAM" id="MobiDB-lite"/>
    </source>
</evidence>
<evidence type="ECO:0000259" key="5">
    <source>
        <dbReference type="SMART" id="SM00385"/>
    </source>
</evidence>
<reference evidence="7 8" key="1">
    <citation type="journal article" date="2018" name="Evol. Lett.">
        <title>Horizontal gene cluster transfer increased hallucinogenic mushroom diversity.</title>
        <authorList>
            <person name="Reynolds H.T."/>
            <person name="Vijayakumar V."/>
            <person name="Gluck-Thaler E."/>
            <person name="Korotkin H.B."/>
            <person name="Matheny P.B."/>
            <person name="Slot J.C."/>
        </authorList>
    </citation>
    <scope>NUCLEOTIDE SEQUENCE [LARGE SCALE GENOMIC DNA]</scope>
    <source>
        <strain evidence="7 8">2629</strain>
    </source>
</reference>
<dbReference type="InParanoid" id="A0A409YG58"/>
<dbReference type="EMBL" id="NHTK01001199">
    <property type="protein sequence ID" value="PPR01955.1"/>
    <property type="molecule type" value="Genomic_DNA"/>
</dbReference>
<feature type="coiled-coil region" evidence="3">
    <location>
        <begin position="498"/>
        <end position="532"/>
    </location>
</feature>
<comment type="similarity">
    <text evidence="2">Belongs to the cyclin family.</text>
</comment>
<feature type="domain" description="Cyclin-like" evidence="5">
    <location>
        <begin position="330"/>
        <end position="412"/>
    </location>
</feature>
<evidence type="ECO:0000256" key="1">
    <source>
        <dbReference type="ARBA" id="ARBA00023127"/>
    </source>
</evidence>
<dbReference type="Proteomes" id="UP000284842">
    <property type="component" value="Unassembled WGS sequence"/>
</dbReference>
<dbReference type="Gene3D" id="1.10.472.10">
    <property type="entry name" value="Cyclin-like"/>
    <property type="match status" value="4"/>
</dbReference>
<gene>
    <name evidence="7" type="ORF">CVT24_011104</name>
</gene>
<feature type="compositionally biased region" description="Polar residues" evidence="4">
    <location>
        <begin position="603"/>
        <end position="613"/>
    </location>
</feature>
<comment type="caution">
    <text evidence="7">The sequence shown here is derived from an EMBL/GenBank/DDBJ whole genome shotgun (WGS) entry which is preliminary data.</text>
</comment>
<evidence type="ECO:0000259" key="6">
    <source>
        <dbReference type="SMART" id="SM01332"/>
    </source>
</evidence>
<dbReference type="STRING" id="181874.A0A409YG58"/>
<feature type="domain" description="Cyclin-like" evidence="5">
    <location>
        <begin position="744"/>
        <end position="830"/>
    </location>
</feature>
<feature type="compositionally biased region" description="Polar residues" evidence="4">
    <location>
        <begin position="70"/>
        <end position="84"/>
    </location>
</feature>
<protein>
    <recommendedName>
        <fullName evidence="9">Cyclin N-terminal domain-containing protein</fullName>
    </recommendedName>
</protein>
<proteinExistence type="inferred from homology"/>
<accession>A0A409YG58</accession>
<dbReference type="SMART" id="SM01332">
    <property type="entry name" value="Cyclin_C"/>
    <property type="match status" value="2"/>
</dbReference>
<dbReference type="Pfam" id="PF02984">
    <property type="entry name" value="Cyclin_C"/>
    <property type="match status" value="2"/>
</dbReference>
<organism evidence="7 8">
    <name type="scientific">Panaeolus cyanescens</name>
    <dbReference type="NCBI Taxonomy" id="181874"/>
    <lineage>
        <taxon>Eukaryota</taxon>
        <taxon>Fungi</taxon>
        <taxon>Dikarya</taxon>
        <taxon>Basidiomycota</taxon>
        <taxon>Agaricomycotina</taxon>
        <taxon>Agaricomycetes</taxon>
        <taxon>Agaricomycetidae</taxon>
        <taxon>Agaricales</taxon>
        <taxon>Agaricineae</taxon>
        <taxon>Galeropsidaceae</taxon>
        <taxon>Panaeolus</taxon>
    </lineage>
</organism>
<feature type="region of interest" description="Disordered" evidence="4">
    <location>
        <begin position="600"/>
        <end position="638"/>
    </location>
</feature>
<feature type="region of interest" description="Disordered" evidence="4">
    <location>
        <begin position="67"/>
        <end position="124"/>
    </location>
</feature>
<evidence type="ECO:0000256" key="2">
    <source>
        <dbReference type="RuleBase" id="RU000383"/>
    </source>
</evidence>
<evidence type="ECO:0000313" key="7">
    <source>
        <dbReference type="EMBL" id="PPR01955.1"/>
    </source>
</evidence>
<keyword evidence="3" id="KW-0175">Coiled coil</keyword>
<evidence type="ECO:0000313" key="8">
    <source>
        <dbReference type="Proteomes" id="UP000284842"/>
    </source>
</evidence>
<keyword evidence="8" id="KW-1185">Reference proteome</keyword>
<name>A0A409YG58_9AGAR</name>
<dbReference type="InterPro" id="IPR036915">
    <property type="entry name" value="Cyclin-like_sf"/>
</dbReference>
<dbReference type="SMART" id="SM00385">
    <property type="entry name" value="CYCLIN"/>
    <property type="match status" value="4"/>
</dbReference>
<feature type="domain" description="Cyclin C-terminal" evidence="6">
    <location>
        <begin position="326"/>
        <end position="466"/>
    </location>
</feature>
<evidence type="ECO:0000256" key="3">
    <source>
        <dbReference type="SAM" id="Coils"/>
    </source>
</evidence>